<organism evidence="1 2">
    <name type="scientific">Hibiscus sabdariffa</name>
    <name type="common">roselle</name>
    <dbReference type="NCBI Taxonomy" id="183260"/>
    <lineage>
        <taxon>Eukaryota</taxon>
        <taxon>Viridiplantae</taxon>
        <taxon>Streptophyta</taxon>
        <taxon>Embryophyta</taxon>
        <taxon>Tracheophyta</taxon>
        <taxon>Spermatophyta</taxon>
        <taxon>Magnoliopsida</taxon>
        <taxon>eudicotyledons</taxon>
        <taxon>Gunneridae</taxon>
        <taxon>Pentapetalae</taxon>
        <taxon>rosids</taxon>
        <taxon>malvids</taxon>
        <taxon>Malvales</taxon>
        <taxon>Malvaceae</taxon>
        <taxon>Malvoideae</taxon>
        <taxon>Hibiscus</taxon>
    </lineage>
</organism>
<comment type="caution">
    <text evidence="1">The sequence shown here is derived from an EMBL/GenBank/DDBJ whole genome shotgun (WGS) entry which is preliminary data.</text>
</comment>
<proteinExistence type="predicted"/>
<reference evidence="1 2" key="1">
    <citation type="journal article" date="2024" name="G3 (Bethesda)">
        <title>Genome assembly of Hibiscus sabdariffa L. provides insights into metabolisms of medicinal natural products.</title>
        <authorList>
            <person name="Kim T."/>
        </authorList>
    </citation>
    <scope>NUCLEOTIDE SEQUENCE [LARGE SCALE GENOMIC DNA]</scope>
    <source>
        <strain evidence="1">TK-2024</strain>
        <tissue evidence="1">Old leaves</tissue>
    </source>
</reference>
<keyword evidence="2" id="KW-1185">Reference proteome</keyword>
<dbReference type="EMBL" id="JBBPBN010000008">
    <property type="protein sequence ID" value="KAK9032800.1"/>
    <property type="molecule type" value="Genomic_DNA"/>
</dbReference>
<accession>A0ABR2T5M8</accession>
<protein>
    <submittedName>
        <fullName evidence="1">Uncharacterized protein</fullName>
    </submittedName>
</protein>
<name>A0ABR2T5M8_9ROSI</name>
<evidence type="ECO:0000313" key="1">
    <source>
        <dbReference type="EMBL" id="KAK9032800.1"/>
    </source>
</evidence>
<evidence type="ECO:0000313" key="2">
    <source>
        <dbReference type="Proteomes" id="UP001396334"/>
    </source>
</evidence>
<gene>
    <name evidence="1" type="ORF">V6N11_017843</name>
</gene>
<dbReference type="Proteomes" id="UP001396334">
    <property type="component" value="Unassembled WGS sequence"/>
</dbReference>
<sequence length="104" mass="11798">MEGLQRCEVSMMREFGGTGLRMGDEGRWRRKAVVFKDTNSRMESMVDISYRLQKECLACKEKTLAIVPATHRATRGVIRWLCPPPGWYKLNSNGAMARTSGEVT</sequence>